<dbReference type="PROSITE" id="PS51762">
    <property type="entry name" value="GH16_2"/>
    <property type="match status" value="1"/>
</dbReference>
<dbReference type="Pfam" id="PF00722">
    <property type="entry name" value="Glyco_hydro_16"/>
    <property type="match status" value="1"/>
</dbReference>
<dbReference type="InterPro" id="IPR000757">
    <property type="entry name" value="Beta-glucanase-like"/>
</dbReference>
<evidence type="ECO:0000256" key="1">
    <source>
        <dbReference type="ARBA" id="ARBA00006865"/>
    </source>
</evidence>
<dbReference type="InterPro" id="IPR013320">
    <property type="entry name" value="ConA-like_dom_sf"/>
</dbReference>
<sequence length="211" mass="23494">MDTSKWNDHIWYDPATSTKDFGVSNGTLKIWPQADANGQYKERILTTQNKYSQTYGYFEVEAKLPIGDGAWPAIWLLNSDAPPGEPEIDIMEAYSGDKTGYWADGNQHPIRYGASWYQNGNGQAGATGTQAPYTGDLSTAFHKYGLKWEANQLTFYFDGKVVATANVSMNKKMYILLDMQYGSASGSVTANTPLGPTNSFEVNYVRSWTFK</sequence>
<gene>
    <name evidence="3" type="ORF">G3574_16695</name>
</gene>
<evidence type="ECO:0000313" key="3">
    <source>
        <dbReference type="EMBL" id="NEX62728.1"/>
    </source>
</evidence>
<dbReference type="PANTHER" id="PTHR10963">
    <property type="entry name" value="GLYCOSYL HYDROLASE-RELATED"/>
    <property type="match status" value="1"/>
</dbReference>
<keyword evidence="3" id="KW-0378">Hydrolase</keyword>
<comment type="caution">
    <text evidence="3">The sequence shown here is derived from an EMBL/GenBank/DDBJ whole genome shotgun (WGS) entry which is preliminary data.</text>
</comment>
<organism evidence="3 4">
    <name type="scientific">Noviherbaspirillum galbum</name>
    <dbReference type="NCBI Taxonomy" id="2709383"/>
    <lineage>
        <taxon>Bacteria</taxon>
        <taxon>Pseudomonadati</taxon>
        <taxon>Pseudomonadota</taxon>
        <taxon>Betaproteobacteria</taxon>
        <taxon>Burkholderiales</taxon>
        <taxon>Oxalobacteraceae</taxon>
        <taxon>Noviherbaspirillum</taxon>
    </lineage>
</organism>
<reference evidence="3 4" key="1">
    <citation type="submission" date="2020-02" db="EMBL/GenBank/DDBJ databases">
        <authorList>
            <person name="Kim M.K."/>
        </authorList>
    </citation>
    <scope>NUCLEOTIDE SEQUENCE [LARGE SCALE GENOMIC DNA]</scope>
    <source>
        <strain evidence="3 4">17J57-3</strain>
    </source>
</reference>
<protein>
    <submittedName>
        <fullName evidence="3">Glycoside hydrolase family 16 protein</fullName>
    </submittedName>
</protein>
<dbReference type="GO" id="GO:0005975">
    <property type="term" value="P:carbohydrate metabolic process"/>
    <property type="evidence" value="ECO:0007669"/>
    <property type="project" value="InterPro"/>
</dbReference>
<dbReference type="SUPFAM" id="SSF49899">
    <property type="entry name" value="Concanavalin A-like lectins/glucanases"/>
    <property type="match status" value="1"/>
</dbReference>
<keyword evidence="4" id="KW-1185">Reference proteome</keyword>
<dbReference type="InterPro" id="IPR050546">
    <property type="entry name" value="Glycosyl_Hydrlase_16"/>
</dbReference>
<dbReference type="CDD" id="cd08023">
    <property type="entry name" value="GH16_laminarinase_like"/>
    <property type="match status" value="1"/>
</dbReference>
<feature type="domain" description="GH16" evidence="2">
    <location>
        <begin position="1"/>
        <end position="211"/>
    </location>
</feature>
<dbReference type="AlphaFoldDB" id="A0A6B3SQD8"/>
<dbReference type="GO" id="GO:0004553">
    <property type="term" value="F:hydrolase activity, hydrolyzing O-glycosyl compounds"/>
    <property type="evidence" value="ECO:0007669"/>
    <property type="project" value="InterPro"/>
</dbReference>
<comment type="similarity">
    <text evidence="1">Belongs to the glycosyl hydrolase 16 family.</text>
</comment>
<dbReference type="EMBL" id="JAAIVB010000055">
    <property type="protein sequence ID" value="NEX62728.1"/>
    <property type="molecule type" value="Genomic_DNA"/>
</dbReference>
<dbReference type="Proteomes" id="UP000482155">
    <property type="component" value="Unassembled WGS sequence"/>
</dbReference>
<evidence type="ECO:0000259" key="2">
    <source>
        <dbReference type="PROSITE" id="PS51762"/>
    </source>
</evidence>
<evidence type="ECO:0000313" key="4">
    <source>
        <dbReference type="Proteomes" id="UP000482155"/>
    </source>
</evidence>
<dbReference type="PANTHER" id="PTHR10963:SF55">
    <property type="entry name" value="GLYCOSIDE HYDROLASE FAMILY 16 PROTEIN"/>
    <property type="match status" value="1"/>
</dbReference>
<name>A0A6B3SQD8_9BURK</name>
<accession>A0A6B3SQD8</accession>
<proteinExistence type="inferred from homology"/>
<dbReference type="Gene3D" id="2.60.120.200">
    <property type="match status" value="1"/>
</dbReference>